<protein>
    <submittedName>
        <fullName evidence="2">MarR family transcriptional regulator</fullName>
    </submittedName>
</protein>
<name>A0A250KQS6_9GAMM</name>
<evidence type="ECO:0000313" key="3">
    <source>
        <dbReference type="Proteomes" id="UP000266313"/>
    </source>
</evidence>
<dbReference type="PROSITE" id="PS50995">
    <property type="entry name" value="HTH_MARR_2"/>
    <property type="match status" value="1"/>
</dbReference>
<sequence>MNERLEVGNIPPTSARYTQPKNLPECMEINEQVLVELRRIVRALDLQSKQLQKVGLTGSQLMVLRALTSQGPQTANQLSRAVNLSQGTITTVLDHLELKTLIRRERNAEDKRRLTISLTEAGRDALEHAPSLLHVNFLEAFRQLKDWEQTQILSSLQRVAGMMDMRRDKAKPVDDPERVDAGLRLFADDGADAGC</sequence>
<proteinExistence type="predicted"/>
<dbReference type="PRINTS" id="PR00598">
    <property type="entry name" value="HTHMARR"/>
</dbReference>
<dbReference type="GO" id="GO:0003700">
    <property type="term" value="F:DNA-binding transcription factor activity"/>
    <property type="evidence" value="ECO:0007669"/>
    <property type="project" value="InterPro"/>
</dbReference>
<dbReference type="SUPFAM" id="SSF46785">
    <property type="entry name" value="Winged helix' DNA-binding domain"/>
    <property type="match status" value="1"/>
</dbReference>
<dbReference type="Pfam" id="PF01047">
    <property type="entry name" value="MarR"/>
    <property type="match status" value="1"/>
</dbReference>
<evidence type="ECO:0000259" key="1">
    <source>
        <dbReference type="PROSITE" id="PS50995"/>
    </source>
</evidence>
<dbReference type="RefSeq" id="WP_197716728.1">
    <property type="nucleotide sequence ID" value="NZ_AP017928.1"/>
</dbReference>
<gene>
    <name evidence="2" type="ORF">sS8_2014</name>
</gene>
<dbReference type="InterPro" id="IPR036388">
    <property type="entry name" value="WH-like_DNA-bd_sf"/>
</dbReference>
<dbReference type="EMBL" id="AP017928">
    <property type="protein sequence ID" value="BBA33968.1"/>
    <property type="molecule type" value="Genomic_DNA"/>
</dbReference>
<dbReference type="InterPro" id="IPR000835">
    <property type="entry name" value="HTH_MarR-typ"/>
</dbReference>
<dbReference type="SMART" id="SM00347">
    <property type="entry name" value="HTH_MARR"/>
    <property type="match status" value="1"/>
</dbReference>
<dbReference type="Gene3D" id="1.10.10.10">
    <property type="entry name" value="Winged helix-like DNA-binding domain superfamily/Winged helix DNA-binding domain"/>
    <property type="match status" value="1"/>
</dbReference>
<dbReference type="InterPro" id="IPR036390">
    <property type="entry name" value="WH_DNA-bd_sf"/>
</dbReference>
<feature type="domain" description="HTH marR-type" evidence="1">
    <location>
        <begin position="30"/>
        <end position="161"/>
    </location>
</feature>
<dbReference type="PANTHER" id="PTHR33164:SF89">
    <property type="entry name" value="MARR FAMILY REGULATORY PROTEIN"/>
    <property type="match status" value="1"/>
</dbReference>
<dbReference type="AlphaFoldDB" id="A0A250KQS6"/>
<dbReference type="PANTHER" id="PTHR33164">
    <property type="entry name" value="TRANSCRIPTIONAL REGULATOR, MARR FAMILY"/>
    <property type="match status" value="1"/>
</dbReference>
<accession>A0A250KQS6</accession>
<dbReference type="GO" id="GO:0006950">
    <property type="term" value="P:response to stress"/>
    <property type="evidence" value="ECO:0007669"/>
    <property type="project" value="TreeGrafter"/>
</dbReference>
<evidence type="ECO:0000313" key="2">
    <source>
        <dbReference type="EMBL" id="BBA33968.1"/>
    </source>
</evidence>
<organism evidence="2 3">
    <name type="scientific">Methylocaldum marinum</name>
    <dbReference type="NCBI Taxonomy" id="1432792"/>
    <lineage>
        <taxon>Bacteria</taxon>
        <taxon>Pseudomonadati</taxon>
        <taxon>Pseudomonadota</taxon>
        <taxon>Gammaproteobacteria</taxon>
        <taxon>Methylococcales</taxon>
        <taxon>Methylococcaceae</taxon>
        <taxon>Methylocaldum</taxon>
    </lineage>
</organism>
<dbReference type="Proteomes" id="UP000266313">
    <property type="component" value="Chromosome"/>
</dbReference>
<keyword evidence="3" id="KW-1185">Reference proteome</keyword>
<reference evidence="2 3" key="1">
    <citation type="submission" date="2016-12" db="EMBL/GenBank/DDBJ databases">
        <title>Genome sequencing of Methylocaldum marinum.</title>
        <authorList>
            <person name="Takeuchi M."/>
            <person name="Kamagata Y."/>
            <person name="Hiraoka S."/>
            <person name="Oshima K."/>
            <person name="Hattori M."/>
            <person name="Iwasaki W."/>
        </authorList>
    </citation>
    <scope>NUCLEOTIDE SEQUENCE [LARGE SCALE GENOMIC DNA]</scope>
    <source>
        <strain evidence="2 3">S8</strain>
    </source>
</reference>
<dbReference type="InterPro" id="IPR039422">
    <property type="entry name" value="MarR/SlyA-like"/>
</dbReference>
<dbReference type="KEGG" id="mmai:sS8_2014"/>